<evidence type="ECO:0000256" key="1">
    <source>
        <dbReference type="ARBA" id="ARBA00000707"/>
    </source>
</evidence>
<evidence type="ECO:0000259" key="11">
    <source>
        <dbReference type="PROSITE" id="PS50802"/>
    </source>
</evidence>
<sequence length="142" mass="15913">MATSGDGNCLLHAASLAMWGIHDRQLILRKELHEALTKATYKDALYRRWRCEDPVVYESLEEFHVFVLAHVLRRPVIVVADAILKDSRGEALAPIPFPGIYLPLEVHPCYRSPLLLTYDAAHFSALAPMEQDPSISPQLPGV</sequence>
<dbReference type="PROSITE" id="PS50007">
    <property type="entry name" value="PIPLC_X_DOMAIN"/>
    <property type="match status" value="1"/>
</dbReference>
<reference evidence="12 13" key="1">
    <citation type="journal article" date="2021" name="Elife">
        <title>Chloroplast acquisition without the gene transfer in kleptoplastic sea slugs, Plakobranchus ocellatus.</title>
        <authorList>
            <person name="Maeda T."/>
            <person name="Takahashi S."/>
            <person name="Yoshida T."/>
            <person name="Shimamura S."/>
            <person name="Takaki Y."/>
            <person name="Nagai Y."/>
            <person name="Toyoda A."/>
            <person name="Suzuki Y."/>
            <person name="Arimoto A."/>
            <person name="Ishii H."/>
            <person name="Satoh N."/>
            <person name="Nishiyama T."/>
            <person name="Hasebe M."/>
            <person name="Maruyama T."/>
            <person name="Minagawa J."/>
            <person name="Obokata J."/>
            <person name="Shigenobu S."/>
        </authorList>
    </citation>
    <scope>NUCLEOTIDE SEQUENCE [LARGE SCALE GENOMIC DNA]</scope>
</reference>
<proteinExistence type="inferred from homology"/>
<accession>A0AAV4IEF4</accession>
<dbReference type="EC" id="3.4.19.12" evidence="3"/>
<evidence type="ECO:0000256" key="8">
    <source>
        <dbReference type="ARBA" id="ARBA00022801"/>
    </source>
</evidence>
<keyword evidence="6" id="KW-0863">Zinc-finger</keyword>
<feature type="domain" description="OTU" evidence="11">
    <location>
        <begin position="1"/>
        <end position="129"/>
    </location>
</feature>
<dbReference type="GO" id="GO:0005737">
    <property type="term" value="C:cytoplasm"/>
    <property type="evidence" value="ECO:0007669"/>
    <property type="project" value="TreeGrafter"/>
</dbReference>
<organism evidence="12 13">
    <name type="scientific">Elysia marginata</name>
    <dbReference type="NCBI Taxonomy" id="1093978"/>
    <lineage>
        <taxon>Eukaryota</taxon>
        <taxon>Metazoa</taxon>
        <taxon>Spiralia</taxon>
        <taxon>Lophotrochozoa</taxon>
        <taxon>Mollusca</taxon>
        <taxon>Gastropoda</taxon>
        <taxon>Heterobranchia</taxon>
        <taxon>Euthyneura</taxon>
        <taxon>Panpulmonata</taxon>
        <taxon>Sacoglossa</taxon>
        <taxon>Placobranchoidea</taxon>
        <taxon>Plakobranchidae</taxon>
        <taxon>Elysia</taxon>
    </lineage>
</organism>
<dbReference type="GO" id="GO:0008270">
    <property type="term" value="F:zinc ion binding"/>
    <property type="evidence" value="ECO:0007669"/>
    <property type="project" value="UniProtKB-KW"/>
</dbReference>
<evidence type="ECO:0000256" key="5">
    <source>
        <dbReference type="ARBA" id="ARBA00022723"/>
    </source>
</evidence>
<dbReference type="AlphaFoldDB" id="A0AAV4IEF4"/>
<keyword evidence="5" id="KW-0479">Metal-binding</keyword>
<evidence type="ECO:0000256" key="3">
    <source>
        <dbReference type="ARBA" id="ARBA00012759"/>
    </source>
</evidence>
<dbReference type="Pfam" id="PF02338">
    <property type="entry name" value="OTU"/>
    <property type="match status" value="1"/>
</dbReference>
<dbReference type="GO" id="GO:0005634">
    <property type="term" value="C:nucleus"/>
    <property type="evidence" value="ECO:0007669"/>
    <property type="project" value="TreeGrafter"/>
</dbReference>
<evidence type="ECO:0000256" key="4">
    <source>
        <dbReference type="ARBA" id="ARBA00022670"/>
    </source>
</evidence>
<dbReference type="EMBL" id="BMAT01002603">
    <property type="protein sequence ID" value="GFS10036.1"/>
    <property type="molecule type" value="Genomic_DNA"/>
</dbReference>
<evidence type="ECO:0000313" key="12">
    <source>
        <dbReference type="EMBL" id="GFS10036.1"/>
    </source>
</evidence>
<dbReference type="GO" id="GO:0070536">
    <property type="term" value="P:protein K63-linked deubiquitination"/>
    <property type="evidence" value="ECO:0007669"/>
    <property type="project" value="TreeGrafter"/>
</dbReference>
<evidence type="ECO:0000256" key="10">
    <source>
        <dbReference type="ARBA" id="ARBA00022833"/>
    </source>
</evidence>
<evidence type="ECO:0000256" key="6">
    <source>
        <dbReference type="ARBA" id="ARBA00022771"/>
    </source>
</evidence>
<comment type="similarity">
    <text evidence="2">Belongs to the peptidase C64 family.</text>
</comment>
<dbReference type="PROSITE" id="PS50802">
    <property type="entry name" value="OTU"/>
    <property type="match status" value="1"/>
</dbReference>
<dbReference type="GO" id="GO:0035871">
    <property type="term" value="P:protein K11-linked deubiquitination"/>
    <property type="evidence" value="ECO:0007669"/>
    <property type="project" value="TreeGrafter"/>
</dbReference>
<dbReference type="PANTHER" id="PTHR13367">
    <property type="entry name" value="UBIQUITIN THIOESTERASE"/>
    <property type="match status" value="1"/>
</dbReference>
<evidence type="ECO:0000256" key="7">
    <source>
        <dbReference type="ARBA" id="ARBA00022786"/>
    </source>
</evidence>
<dbReference type="GO" id="GO:0071947">
    <property type="term" value="P:protein deubiquitination involved in ubiquitin-dependent protein catabolic process"/>
    <property type="evidence" value="ECO:0007669"/>
    <property type="project" value="TreeGrafter"/>
</dbReference>
<comment type="catalytic activity">
    <reaction evidence="1">
        <text>Thiol-dependent hydrolysis of ester, thioester, amide, peptide and isopeptide bonds formed by the C-terminal Gly of ubiquitin (a 76-residue protein attached to proteins as an intracellular targeting signal).</text>
        <dbReference type="EC" id="3.4.19.12"/>
    </reaction>
</comment>
<dbReference type="InterPro" id="IPR003323">
    <property type="entry name" value="OTU_dom"/>
</dbReference>
<comment type="caution">
    <text evidence="12">The sequence shown here is derived from an EMBL/GenBank/DDBJ whole genome shotgun (WGS) entry which is preliminary data.</text>
</comment>
<evidence type="ECO:0000313" key="13">
    <source>
        <dbReference type="Proteomes" id="UP000762676"/>
    </source>
</evidence>
<dbReference type="PANTHER" id="PTHR13367:SF27">
    <property type="entry name" value="OTU DOMAIN-CONTAINING PROTEIN"/>
    <property type="match status" value="1"/>
</dbReference>
<keyword evidence="10" id="KW-0862">Zinc</keyword>
<gene>
    <name evidence="12" type="ORF">ElyMa_001313500</name>
</gene>
<keyword evidence="8" id="KW-0378">Hydrolase</keyword>
<dbReference type="GO" id="GO:0070530">
    <property type="term" value="F:K63-linked polyubiquitin modification-dependent protein binding"/>
    <property type="evidence" value="ECO:0007669"/>
    <property type="project" value="TreeGrafter"/>
</dbReference>
<evidence type="ECO:0000256" key="2">
    <source>
        <dbReference type="ARBA" id="ARBA00005865"/>
    </source>
</evidence>
<protein>
    <recommendedName>
        <fullName evidence="3">ubiquitinyl hydrolase 1</fullName>
        <ecNumber evidence="3">3.4.19.12</ecNumber>
    </recommendedName>
</protein>
<keyword evidence="13" id="KW-1185">Reference proteome</keyword>
<name>A0AAV4IEF4_9GAST</name>
<evidence type="ECO:0000256" key="9">
    <source>
        <dbReference type="ARBA" id="ARBA00022807"/>
    </source>
</evidence>
<dbReference type="Proteomes" id="UP000762676">
    <property type="component" value="Unassembled WGS sequence"/>
</dbReference>
<dbReference type="InterPro" id="IPR051346">
    <property type="entry name" value="OTU_Deubiquitinase"/>
</dbReference>
<dbReference type="GO" id="GO:0071108">
    <property type="term" value="P:protein K48-linked deubiquitination"/>
    <property type="evidence" value="ECO:0007669"/>
    <property type="project" value="TreeGrafter"/>
</dbReference>
<keyword evidence="7" id="KW-0833">Ubl conjugation pathway</keyword>
<keyword evidence="4" id="KW-0645">Protease</keyword>
<dbReference type="GO" id="GO:0004843">
    <property type="term" value="F:cysteine-type deubiquitinase activity"/>
    <property type="evidence" value="ECO:0007669"/>
    <property type="project" value="UniProtKB-EC"/>
</dbReference>
<keyword evidence="9" id="KW-0788">Thiol protease</keyword>